<organism evidence="2 3">
    <name type="scientific">Sphingomonas ginsenosidimutans</name>
    <dbReference type="NCBI Taxonomy" id="862134"/>
    <lineage>
        <taxon>Bacteria</taxon>
        <taxon>Pseudomonadati</taxon>
        <taxon>Pseudomonadota</taxon>
        <taxon>Alphaproteobacteria</taxon>
        <taxon>Sphingomonadales</taxon>
        <taxon>Sphingomonadaceae</taxon>
        <taxon>Sphingomonas</taxon>
    </lineage>
</organism>
<dbReference type="InterPro" id="IPR029069">
    <property type="entry name" value="HotDog_dom_sf"/>
</dbReference>
<dbReference type="EMBL" id="NWVD01000003">
    <property type="protein sequence ID" value="PCG09198.1"/>
    <property type="molecule type" value="Genomic_DNA"/>
</dbReference>
<sequence>MPGSPTPADAPHPAFIYEEHPHHPGWMLWALRDPTRYNAFLGEIIVRIDDGIARVRMVAGRQHSNLADHVHGGVLLGFIDVAMFAAVRAFGLIEAGPAVTLDLNTHFIGGGQLDEPLEARVEMLRETGRLIFLRGLLVQADRPVTEFSGTIRKPGR</sequence>
<dbReference type="RefSeq" id="WP_096612073.1">
    <property type="nucleotide sequence ID" value="NZ_NWVD01000003.1"/>
</dbReference>
<dbReference type="GO" id="GO:0016790">
    <property type="term" value="F:thiolester hydrolase activity"/>
    <property type="evidence" value="ECO:0007669"/>
    <property type="project" value="UniProtKB-ARBA"/>
</dbReference>
<accession>A0A2A4HZU3</accession>
<dbReference type="Proteomes" id="UP000218784">
    <property type="component" value="Unassembled WGS sequence"/>
</dbReference>
<dbReference type="CDD" id="cd03443">
    <property type="entry name" value="PaaI_thioesterase"/>
    <property type="match status" value="1"/>
</dbReference>
<dbReference type="Gene3D" id="3.10.129.10">
    <property type="entry name" value="Hotdog Thioesterase"/>
    <property type="match status" value="1"/>
</dbReference>
<dbReference type="SUPFAM" id="SSF54637">
    <property type="entry name" value="Thioesterase/thiol ester dehydrase-isomerase"/>
    <property type="match status" value="1"/>
</dbReference>
<dbReference type="AlphaFoldDB" id="A0A2A4HZU3"/>
<protein>
    <submittedName>
        <fullName evidence="2">Phenylacetic acid degradation protein</fullName>
    </submittedName>
</protein>
<evidence type="ECO:0000259" key="1">
    <source>
        <dbReference type="Pfam" id="PF03061"/>
    </source>
</evidence>
<dbReference type="InterPro" id="IPR006683">
    <property type="entry name" value="Thioestr_dom"/>
</dbReference>
<proteinExistence type="predicted"/>
<comment type="caution">
    <text evidence="2">The sequence shown here is derived from an EMBL/GenBank/DDBJ whole genome shotgun (WGS) entry which is preliminary data.</text>
</comment>
<dbReference type="Pfam" id="PF03061">
    <property type="entry name" value="4HBT"/>
    <property type="match status" value="1"/>
</dbReference>
<keyword evidence="3" id="KW-1185">Reference proteome</keyword>
<evidence type="ECO:0000313" key="3">
    <source>
        <dbReference type="Proteomes" id="UP000218784"/>
    </source>
</evidence>
<reference evidence="2 3" key="1">
    <citation type="submission" date="2017-09" db="EMBL/GenBank/DDBJ databases">
        <title>Sphingomonas ginsenosidimutans KACC 14949, whole genome shotgun sequence.</title>
        <authorList>
            <person name="Feng G."/>
            <person name="Zhu H."/>
        </authorList>
    </citation>
    <scope>NUCLEOTIDE SEQUENCE [LARGE SCALE GENOMIC DNA]</scope>
    <source>
        <strain evidence="2 3">KACC 14949</strain>
    </source>
</reference>
<gene>
    <name evidence="2" type="ORF">COA17_09990</name>
</gene>
<feature type="domain" description="Thioesterase" evidence="1">
    <location>
        <begin position="69"/>
        <end position="143"/>
    </location>
</feature>
<evidence type="ECO:0000313" key="2">
    <source>
        <dbReference type="EMBL" id="PCG09198.1"/>
    </source>
</evidence>
<name>A0A2A4HZU3_9SPHN</name>